<evidence type="ECO:0000313" key="5">
    <source>
        <dbReference type="Proteomes" id="UP000692954"/>
    </source>
</evidence>
<evidence type="ECO:0000256" key="1">
    <source>
        <dbReference type="ARBA" id="ARBA00022741"/>
    </source>
</evidence>
<keyword evidence="2" id="KW-0067">ATP-binding</keyword>
<keyword evidence="1" id="KW-0547">Nucleotide-binding</keyword>
<dbReference type="PANTHER" id="PTHR45832:SF18">
    <property type="entry name" value="SERINE_THREONINE-PROTEIN KINASE DST1"/>
    <property type="match status" value="1"/>
</dbReference>
<accession>A0A8S1LFK6</accession>
<keyword evidence="5" id="KW-1185">Reference proteome</keyword>
<dbReference type="GO" id="GO:0004672">
    <property type="term" value="F:protein kinase activity"/>
    <property type="evidence" value="ECO:0007669"/>
    <property type="project" value="InterPro"/>
</dbReference>
<dbReference type="Pfam" id="PF00069">
    <property type="entry name" value="Pkinase"/>
    <property type="match status" value="1"/>
</dbReference>
<sequence>MGNNQSQESLSKSNSDVKVLDVKKFISIKRDPVTGKLIGVPKEWASHLDADQKQIVETNQLPEEVKIHKLPESILDLQNSIQNQKNQRQEFIIDRNANLGLKGLDIEIEKQIYNSGVSRNEIIKDSDNFISILEIYDGKELSCKQNFSEMTQTEFLIENPAQKYIFNEQIDKGVNCKLYKIIDRQLNKVLVAKVFKFHDNFNCYHFKREISQIQQLECPYIVKYYETYLYSGCFFIIQEFMNFGNLKKLIRLYEKKIDESIIGYILYQIMIGLKYLHFKGKIHKHLSSKKVLINEKGDVKLLIIDCKIEFKKDKDPYWIAPEIIEQQIIQEISDIWGLGIIAYELSELNPPYFDEHPIRVMYNIVNQPAPKISKQRSSQFQDFTQKCLIKNYEKRSQLRDLLKHDFIIQNRERGRQNLIDLFKNMNVDQKQKLKKNNSLK</sequence>
<dbReference type="InterPro" id="IPR051931">
    <property type="entry name" value="PAK3-like"/>
</dbReference>
<dbReference type="PANTHER" id="PTHR45832">
    <property type="entry name" value="SERINE/THREONINE-PROTEIN KINASE SAMKA-RELATED-RELATED"/>
    <property type="match status" value="1"/>
</dbReference>
<proteinExistence type="predicted"/>
<dbReference type="InterPro" id="IPR000719">
    <property type="entry name" value="Prot_kinase_dom"/>
</dbReference>
<organism evidence="4 5">
    <name type="scientific">Paramecium sonneborni</name>
    <dbReference type="NCBI Taxonomy" id="65129"/>
    <lineage>
        <taxon>Eukaryota</taxon>
        <taxon>Sar</taxon>
        <taxon>Alveolata</taxon>
        <taxon>Ciliophora</taxon>
        <taxon>Intramacronucleata</taxon>
        <taxon>Oligohymenophorea</taxon>
        <taxon>Peniculida</taxon>
        <taxon>Parameciidae</taxon>
        <taxon>Paramecium</taxon>
    </lineage>
</organism>
<dbReference type="EMBL" id="CAJJDN010000021">
    <property type="protein sequence ID" value="CAD8066447.1"/>
    <property type="molecule type" value="Genomic_DNA"/>
</dbReference>
<dbReference type="Proteomes" id="UP000692954">
    <property type="component" value="Unassembled WGS sequence"/>
</dbReference>
<dbReference type="AlphaFoldDB" id="A0A8S1LFK6"/>
<name>A0A8S1LFK6_9CILI</name>
<feature type="domain" description="Protein kinase" evidence="3">
    <location>
        <begin position="164"/>
        <end position="407"/>
    </location>
</feature>
<dbReference type="PROSITE" id="PS50011">
    <property type="entry name" value="PROTEIN_KINASE_DOM"/>
    <property type="match status" value="1"/>
</dbReference>
<evidence type="ECO:0000313" key="4">
    <source>
        <dbReference type="EMBL" id="CAD8066447.1"/>
    </source>
</evidence>
<reference evidence="4" key="1">
    <citation type="submission" date="2021-01" db="EMBL/GenBank/DDBJ databases">
        <authorList>
            <consortium name="Genoscope - CEA"/>
            <person name="William W."/>
        </authorList>
    </citation>
    <scope>NUCLEOTIDE SEQUENCE</scope>
</reference>
<dbReference type="OrthoDB" id="312324at2759"/>
<evidence type="ECO:0000259" key="3">
    <source>
        <dbReference type="PROSITE" id="PS50011"/>
    </source>
</evidence>
<protein>
    <recommendedName>
        <fullName evidence="3">Protein kinase domain-containing protein</fullName>
    </recommendedName>
</protein>
<gene>
    <name evidence="4" type="ORF">PSON_ATCC_30995.1.T0210338</name>
</gene>
<dbReference type="GO" id="GO:0005524">
    <property type="term" value="F:ATP binding"/>
    <property type="evidence" value="ECO:0007669"/>
    <property type="project" value="UniProtKB-KW"/>
</dbReference>
<evidence type="ECO:0000256" key="2">
    <source>
        <dbReference type="ARBA" id="ARBA00022840"/>
    </source>
</evidence>
<comment type="caution">
    <text evidence="4">The sequence shown here is derived from an EMBL/GenBank/DDBJ whole genome shotgun (WGS) entry which is preliminary data.</text>
</comment>